<dbReference type="AlphaFoldDB" id="A0AAV7KM66"/>
<keyword evidence="3" id="KW-1185">Reference proteome</keyword>
<organism evidence="2 3">
    <name type="scientific">Pleurodeles waltl</name>
    <name type="common">Iberian ribbed newt</name>
    <dbReference type="NCBI Taxonomy" id="8319"/>
    <lineage>
        <taxon>Eukaryota</taxon>
        <taxon>Metazoa</taxon>
        <taxon>Chordata</taxon>
        <taxon>Craniata</taxon>
        <taxon>Vertebrata</taxon>
        <taxon>Euteleostomi</taxon>
        <taxon>Amphibia</taxon>
        <taxon>Batrachia</taxon>
        <taxon>Caudata</taxon>
        <taxon>Salamandroidea</taxon>
        <taxon>Salamandridae</taxon>
        <taxon>Pleurodelinae</taxon>
        <taxon>Pleurodeles</taxon>
    </lineage>
</organism>
<sequence>MPGRRRGERAHRAAPARVTGTGSRGGRESGDHPGTGLALSAAPVTGDRGGGAGHGDQGHIDVAQNWQLALWSGKDTLMGVQTWQQDLWSGRDTLMDAQIGKRDLCFGRGGPGPGGLGTGVGYKDQEEDQRDEEEDLDQEEEGHKWENQEDKDQEEQKDQEDPA</sequence>
<proteinExistence type="predicted"/>
<feature type="region of interest" description="Disordered" evidence="1">
    <location>
        <begin position="1"/>
        <end position="58"/>
    </location>
</feature>
<feature type="region of interest" description="Disordered" evidence="1">
    <location>
        <begin position="103"/>
        <end position="163"/>
    </location>
</feature>
<evidence type="ECO:0000313" key="2">
    <source>
        <dbReference type="EMBL" id="KAJ1080231.1"/>
    </source>
</evidence>
<protein>
    <submittedName>
        <fullName evidence="2">Uncharacterized protein</fullName>
    </submittedName>
</protein>
<feature type="compositionally biased region" description="Basic and acidic residues" evidence="1">
    <location>
        <begin position="141"/>
        <end position="163"/>
    </location>
</feature>
<gene>
    <name evidence="2" type="ORF">NDU88_000451</name>
</gene>
<reference evidence="2" key="1">
    <citation type="journal article" date="2022" name="bioRxiv">
        <title>Sequencing and chromosome-scale assembly of the giantPleurodeles waltlgenome.</title>
        <authorList>
            <person name="Brown T."/>
            <person name="Elewa A."/>
            <person name="Iarovenko S."/>
            <person name="Subramanian E."/>
            <person name="Araus A.J."/>
            <person name="Petzold A."/>
            <person name="Susuki M."/>
            <person name="Suzuki K.-i.T."/>
            <person name="Hayashi T."/>
            <person name="Toyoda A."/>
            <person name="Oliveira C."/>
            <person name="Osipova E."/>
            <person name="Leigh N.D."/>
            <person name="Simon A."/>
            <person name="Yun M.H."/>
        </authorList>
    </citation>
    <scope>NUCLEOTIDE SEQUENCE</scope>
    <source>
        <strain evidence="2">20211129_DDA</strain>
        <tissue evidence="2">Liver</tissue>
    </source>
</reference>
<name>A0AAV7KM66_PLEWA</name>
<accession>A0AAV7KM66</accession>
<evidence type="ECO:0000313" key="3">
    <source>
        <dbReference type="Proteomes" id="UP001066276"/>
    </source>
</evidence>
<evidence type="ECO:0000256" key="1">
    <source>
        <dbReference type="SAM" id="MobiDB-lite"/>
    </source>
</evidence>
<feature type="compositionally biased region" description="Acidic residues" evidence="1">
    <location>
        <begin position="125"/>
        <end position="140"/>
    </location>
</feature>
<feature type="compositionally biased region" description="Basic residues" evidence="1">
    <location>
        <begin position="1"/>
        <end position="14"/>
    </location>
</feature>
<comment type="caution">
    <text evidence="2">The sequence shown here is derived from an EMBL/GenBank/DDBJ whole genome shotgun (WGS) entry which is preliminary data.</text>
</comment>
<dbReference type="Proteomes" id="UP001066276">
    <property type="component" value="Chromosome 12"/>
</dbReference>
<dbReference type="EMBL" id="JANPWB010000016">
    <property type="protein sequence ID" value="KAJ1080231.1"/>
    <property type="molecule type" value="Genomic_DNA"/>
</dbReference>
<feature type="compositionally biased region" description="Gly residues" evidence="1">
    <location>
        <begin position="107"/>
        <end position="120"/>
    </location>
</feature>